<proteinExistence type="predicted"/>
<keyword evidence="2" id="KW-1185">Reference proteome</keyword>
<evidence type="ECO:0000313" key="1">
    <source>
        <dbReference type="EMBL" id="PBK90264.1"/>
    </source>
</evidence>
<dbReference type="InParanoid" id="A0A2H3D910"/>
<dbReference type="Proteomes" id="UP000217790">
    <property type="component" value="Unassembled WGS sequence"/>
</dbReference>
<dbReference type="EMBL" id="KZ293666">
    <property type="protein sequence ID" value="PBK90264.1"/>
    <property type="molecule type" value="Genomic_DNA"/>
</dbReference>
<protein>
    <submittedName>
        <fullName evidence="1">Uncharacterized protein</fullName>
    </submittedName>
</protein>
<gene>
    <name evidence="1" type="ORF">ARMGADRAFT_311816</name>
</gene>
<sequence>MQAPMSVTCQQERAIFHYACQSGTLARFHTTAASTSYIVSHSQNDWAYGTRIRRHGMFEVAISLWIISGIVLDVRLYGGVVRLSTVACNLAATFQADILRDCLLLSNETSATRSLSKMSGDETSMDSKYYQGIHVNLNIAPHPAWASSFSPYPWGFSLALAQMRFDFHTQSNTRSHRSKEKMIFQRLRIKLVDTQ</sequence>
<reference evidence="2" key="1">
    <citation type="journal article" date="2017" name="Nat. Ecol. Evol.">
        <title>Genome expansion and lineage-specific genetic innovations in the forest pathogenic fungi Armillaria.</title>
        <authorList>
            <person name="Sipos G."/>
            <person name="Prasanna A.N."/>
            <person name="Walter M.C."/>
            <person name="O'Connor E."/>
            <person name="Balint B."/>
            <person name="Krizsan K."/>
            <person name="Kiss B."/>
            <person name="Hess J."/>
            <person name="Varga T."/>
            <person name="Slot J."/>
            <person name="Riley R."/>
            <person name="Boka B."/>
            <person name="Rigling D."/>
            <person name="Barry K."/>
            <person name="Lee J."/>
            <person name="Mihaltcheva S."/>
            <person name="LaButti K."/>
            <person name="Lipzen A."/>
            <person name="Waldron R."/>
            <person name="Moloney N.M."/>
            <person name="Sperisen C."/>
            <person name="Kredics L."/>
            <person name="Vagvoelgyi C."/>
            <person name="Patrignani A."/>
            <person name="Fitzpatrick D."/>
            <person name="Nagy I."/>
            <person name="Doyle S."/>
            <person name="Anderson J.B."/>
            <person name="Grigoriev I.V."/>
            <person name="Gueldener U."/>
            <person name="Muensterkoetter M."/>
            <person name="Nagy L.G."/>
        </authorList>
    </citation>
    <scope>NUCLEOTIDE SEQUENCE [LARGE SCALE GENOMIC DNA]</scope>
    <source>
        <strain evidence="2">Ar21-2</strain>
    </source>
</reference>
<organism evidence="1 2">
    <name type="scientific">Armillaria gallica</name>
    <name type="common">Bulbous honey fungus</name>
    <name type="synonym">Armillaria bulbosa</name>
    <dbReference type="NCBI Taxonomy" id="47427"/>
    <lineage>
        <taxon>Eukaryota</taxon>
        <taxon>Fungi</taxon>
        <taxon>Dikarya</taxon>
        <taxon>Basidiomycota</taxon>
        <taxon>Agaricomycotina</taxon>
        <taxon>Agaricomycetes</taxon>
        <taxon>Agaricomycetidae</taxon>
        <taxon>Agaricales</taxon>
        <taxon>Marasmiineae</taxon>
        <taxon>Physalacriaceae</taxon>
        <taxon>Armillaria</taxon>
    </lineage>
</organism>
<dbReference type="AlphaFoldDB" id="A0A2H3D910"/>
<accession>A0A2H3D910</accession>
<name>A0A2H3D910_ARMGA</name>
<evidence type="ECO:0000313" key="2">
    <source>
        <dbReference type="Proteomes" id="UP000217790"/>
    </source>
</evidence>